<dbReference type="RefSeq" id="WP_143174427.1">
    <property type="nucleotide sequence ID" value="NZ_FQVN01000012.1"/>
</dbReference>
<proteinExistence type="predicted"/>
<evidence type="ECO:0000256" key="1">
    <source>
        <dbReference type="SAM" id="MobiDB-lite"/>
    </source>
</evidence>
<accession>A0A1M5LYC1</accession>
<feature type="region of interest" description="Disordered" evidence="1">
    <location>
        <begin position="51"/>
        <end position="98"/>
    </location>
</feature>
<feature type="compositionally biased region" description="Low complexity" evidence="1">
    <location>
        <begin position="79"/>
        <end position="89"/>
    </location>
</feature>
<name>A0A1M5LYC1_STRHI</name>
<dbReference type="AlphaFoldDB" id="A0A1M5LYC1"/>
<dbReference type="STRING" id="2017.SAMN05444320_112108"/>
<dbReference type="OrthoDB" id="601499at2"/>
<protein>
    <recommendedName>
        <fullName evidence="5">Excalibur calcium-binding domain-containing protein</fullName>
    </recommendedName>
</protein>
<keyword evidence="2" id="KW-0732">Signal</keyword>
<feature type="signal peptide" evidence="2">
    <location>
        <begin position="1"/>
        <end position="23"/>
    </location>
</feature>
<reference evidence="3 4" key="1">
    <citation type="submission" date="2016-11" db="EMBL/GenBank/DDBJ databases">
        <authorList>
            <person name="Jaros S."/>
            <person name="Januszkiewicz K."/>
            <person name="Wedrychowicz H."/>
        </authorList>
    </citation>
    <scope>NUCLEOTIDE SEQUENCE [LARGE SCALE GENOMIC DNA]</scope>
    <source>
        <strain evidence="3 4">DSM 44523</strain>
    </source>
</reference>
<evidence type="ECO:0008006" key="5">
    <source>
        <dbReference type="Google" id="ProtNLM"/>
    </source>
</evidence>
<keyword evidence="4" id="KW-1185">Reference proteome</keyword>
<gene>
    <name evidence="3" type="ORF">SAMN05444320_112108</name>
</gene>
<evidence type="ECO:0000313" key="4">
    <source>
        <dbReference type="Proteomes" id="UP000184501"/>
    </source>
</evidence>
<evidence type="ECO:0000313" key="3">
    <source>
        <dbReference type="EMBL" id="SHG70092.1"/>
    </source>
</evidence>
<feature type="chain" id="PRO_5038730137" description="Excalibur calcium-binding domain-containing protein" evidence="2">
    <location>
        <begin position="24"/>
        <end position="159"/>
    </location>
</feature>
<dbReference type="Proteomes" id="UP000184501">
    <property type="component" value="Unassembled WGS sequence"/>
</dbReference>
<feature type="compositionally biased region" description="Low complexity" evidence="1">
    <location>
        <begin position="51"/>
        <end position="71"/>
    </location>
</feature>
<evidence type="ECO:0000256" key="2">
    <source>
        <dbReference type="SAM" id="SignalP"/>
    </source>
</evidence>
<dbReference type="EMBL" id="FQVN01000012">
    <property type="protein sequence ID" value="SHG70092.1"/>
    <property type="molecule type" value="Genomic_DNA"/>
</dbReference>
<sequence>MSRPRLRMAGLVCCAVVALLAVAAVTVRSLYPENSPATPPPRTAAAAPQVLPFTQPTATTTAAPDGPPSTARTRPLTASPPVSGPSVPVDAPEGGDGCDHAYGESHECVPWQFPPGTENRCDWLRDHGFGPLTVHGRDRHGLDTNGDGVACGPGDAGVG</sequence>
<organism evidence="3 4">
    <name type="scientific">Streptoalloteichus hindustanus</name>
    <dbReference type="NCBI Taxonomy" id="2017"/>
    <lineage>
        <taxon>Bacteria</taxon>
        <taxon>Bacillati</taxon>
        <taxon>Actinomycetota</taxon>
        <taxon>Actinomycetes</taxon>
        <taxon>Pseudonocardiales</taxon>
        <taxon>Pseudonocardiaceae</taxon>
        <taxon>Streptoalloteichus</taxon>
    </lineage>
</organism>